<comment type="caution">
    <text evidence="2">The sequence shown here is derived from an EMBL/GenBank/DDBJ whole genome shotgun (WGS) entry which is preliminary data.</text>
</comment>
<dbReference type="HOGENOM" id="CLU_721635_0_0_1"/>
<dbReference type="OrthoDB" id="3921745at2759"/>
<evidence type="ECO:0000256" key="1">
    <source>
        <dbReference type="SAM" id="MobiDB-lite"/>
    </source>
</evidence>
<name>S8AA73_DACHA</name>
<reference evidence="2 3" key="1">
    <citation type="journal article" date="2013" name="PLoS Genet.">
        <title>Genomic mechanisms accounting for the adaptation to parasitism in nematode-trapping fungi.</title>
        <authorList>
            <person name="Meerupati T."/>
            <person name="Andersson K.M."/>
            <person name="Friman E."/>
            <person name="Kumar D."/>
            <person name="Tunlid A."/>
            <person name="Ahren D."/>
        </authorList>
    </citation>
    <scope>NUCLEOTIDE SEQUENCE [LARGE SCALE GENOMIC DNA]</scope>
    <source>
        <strain evidence="2 3">CBS 200.50</strain>
    </source>
</reference>
<proteinExistence type="predicted"/>
<keyword evidence="3" id="KW-1185">Reference proteome</keyword>
<dbReference type="eggNOG" id="ENOG502SZ20">
    <property type="taxonomic scope" value="Eukaryota"/>
</dbReference>
<dbReference type="AlphaFoldDB" id="S8AA73"/>
<sequence>MALINIEKGDSHVLSHSKKSMEGTQIISKIRRCSYPVIKDAEGIRSLLTAASMTGNPTPSPQTSLIPRPHSPPGVKGPRLLNDKISRRTPRDHRPMYTQEEADAILYYRDSVGLAWKKVVKAWNRLFDAITGQQWGPRTISGLQSHYYRMLGIDKTHGRRPSAPNPDIGLLKATNRRYWWNYGFHPSVLQELEGSTAGELKIASKQHIRRLKKEDQREGRRQRKLTRRQFEKDAVPQYQSAIFLKDAEPRCSNLEIEYAEDADSASSLSDTHSNSDADGYETSTSTPPPSFSHTSAPTSPFGDFGAKPLNFPSERLENKSNILPSCKDLVGMADRGADRRDTKIINWQNRLETLPCSENEKPGAITLRQVNRNPMAVASLLSF</sequence>
<protein>
    <submittedName>
        <fullName evidence="2">Uncharacterized protein</fullName>
    </submittedName>
</protein>
<feature type="compositionally biased region" description="Polar residues" evidence="1">
    <location>
        <begin position="54"/>
        <end position="65"/>
    </location>
</feature>
<feature type="region of interest" description="Disordered" evidence="1">
    <location>
        <begin position="54"/>
        <end position="91"/>
    </location>
</feature>
<feature type="region of interest" description="Disordered" evidence="1">
    <location>
        <begin position="262"/>
        <end position="316"/>
    </location>
</feature>
<feature type="region of interest" description="Disordered" evidence="1">
    <location>
        <begin position="208"/>
        <end position="232"/>
    </location>
</feature>
<accession>S8AA73</accession>
<dbReference type="OMA" id="QSHYYRM"/>
<feature type="compositionally biased region" description="Low complexity" evidence="1">
    <location>
        <begin position="264"/>
        <end position="300"/>
    </location>
</feature>
<gene>
    <name evidence="2" type="ORF">H072_6230</name>
</gene>
<dbReference type="Proteomes" id="UP000015100">
    <property type="component" value="Unassembled WGS sequence"/>
</dbReference>
<reference evidence="3" key="2">
    <citation type="submission" date="2013-04" db="EMBL/GenBank/DDBJ databases">
        <title>Genomic mechanisms accounting for the adaptation to parasitism in nematode-trapping fungi.</title>
        <authorList>
            <person name="Ahren D.G."/>
        </authorList>
    </citation>
    <scope>NUCLEOTIDE SEQUENCE [LARGE SCALE GENOMIC DNA]</scope>
    <source>
        <strain evidence="3">CBS 200.50</strain>
    </source>
</reference>
<evidence type="ECO:0000313" key="2">
    <source>
        <dbReference type="EMBL" id="EPS39865.1"/>
    </source>
</evidence>
<dbReference type="EMBL" id="AQGS01000443">
    <property type="protein sequence ID" value="EPS39865.1"/>
    <property type="molecule type" value="Genomic_DNA"/>
</dbReference>
<organism evidence="2 3">
    <name type="scientific">Dactylellina haptotyla (strain CBS 200.50)</name>
    <name type="common">Nematode-trapping fungus</name>
    <name type="synonym">Monacrosporium haptotylum</name>
    <dbReference type="NCBI Taxonomy" id="1284197"/>
    <lineage>
        <taxon>Eukaryota</taxon>
        <taxon>Fungi</taxon>
        <taxon>Dikarya</taxon>
        <taxon>Ascomycota</taxon>
        <taxon>Pezizomycotina</taxon>
        <taxon>Orbiliomycetes</taxon>
        <taxon>Orbiliales</taxon>
        <taxon>Orbiliaceae</taxon>
        <taxon>Dactylellina</taxon>
    </lineage>
</organism>
<evidence type="ECO:0000313" key="3">
    <source>
        <dbReference type="Proteomes" id="UP000015100"/>
    </source>
</evidence>